<comment type="caution">
    <text evidence="15">The sequence shown here is derived from an EMBL/GenBank/DDBJ whole genome shotgun (WGS) entry which is preliminary data.</text>
</comment>
<evidence type="ECO:0000313" key="16">
    <source>
        <dbReference type="Proteomes" id="UP000229730"/>
    </source>
</evidence>
<evidence type="ECO:0008006" key="17">
    <source>
        <dbReference type="Google" id="ProtNLM"/>
    </source>
</evidence>
<evidence type="ECO:0000256" key="1">
    <source>
        <dbReference type="ARBA" id="ARBA00004571"/>
    </source>
</evidence>
<feature type="domain" description="TonB-dependent receptor plug" evidence="14">
    <location>
        <begin position="65"/>
        <end position="177"/>
    </location>
</feature>
<dbReference type="InterPro" id="IPR000531">
    <property type="entry name" value="Beta-barrel_TonB"/>
</dbReference>
<evidence type="ECO:0000256" key="2">
    <source>
        <dbReference type="ARBA" id="ARBA00022448"/>
    </source>
</evidence>
<keyword evidence="5 11" id="KW-0812">Transmembrane</keyword>
<keyword evidence="10 11" id="KW-0998">Cell outer membrane</keyword>
<reference evidence="15 16" key="1">
    <citation type="submission" date="2017-10" db="EMBL/GenBank/DDBJ databases">
        <title>Frigbacter circumglobatus gen. nov. sp. nov., isolated from sediment cultured in situ.</title>
        <authorList>
            <person name="Zhao Z."/>
        </authorList>
    </citation>
    <scope>NUCLEOTIDE SEQUENCE [LARGE SCALE GENOMIC DNA]</scope>
    <source>
        <strain evidence="15 16">ZYL</strain>
    </source>
</reference>
<keyword evidence="4" id="KW-0410">Iron transport</keyword>
<dbReference type="InterPro" id="IPR012910">
    <property type="entry name" value="Plug_dom"/>
</dbReference>
<dbReference type="GO" id="GO:0009279">
    <property type="term" value="C:cell outer membrane"/>
    <property type="evidence" value="ECO:0007669"/>
    <property type="project" value="UniProtKB-SubCell"/>
</dbReference>
<keyword evidence="9 11" id="KW-0472">Membrane</keyword>
<dbReference type="AlphaFoldDB" id="A0A2G4YWA5"/>
<dbReference type="OrthoDB" id="9760333at2"/>
<keyword evidence="7" id="KW-0406">Ion transport</keyword>
<evidence type="ECO:0000256" key="4">
    <source>
        <dbReference type="ARBA" id="ARBA00022496"/>
    </source>
</evidence>
<name>A0A2G4YWA5_9PROT</name>
<evidence type="ECO:0000256" key="3">
    <source>
        <dbReference type="ARBA" id="ARBA00022452"/>
    </source>
</evidence>
<dbReference type="Proteomes" id="UP000229730">
    <property type="component" value="Unassembled WGS sequence"/>
</dbReference>
<evidence type="ECO:0000256" key="8">
    <source>
        <dbReference type="ARBA" id="ARBA00023077"/>
    </source>
</evidence>
<keyword evidence="2 11" id="KW-0813">Transport</keyword>
<keyword evidence="3 11" id="KW-1134">Transmembrane beta strand</keyword>
<dbReference type="PANTHER" id="PTHR32552">
    <property type="entry name" value="FERRICHROME IRON RECEPTOR-RELATED"/>
    <property type="match status" value="1"/>
</dbReference>
<keyword evidence="8 12" id="KW-0798">TonB box</keyword>
<evidence type="ECO:0000313" key="15">
    <source>
        <dbReference type="EMBL" id="PHZ86599.1"/>
    </source>
</evidence>
<evidence type="ECO:0000259" key="13">
    <source>
        <dbReference type="Pfam" id="PF00593"/>
    </source>
</evidence>
<keyword evidence="6" id="KW-0408">Iron</keyword>
<accession>A0A2G4YWA5</accession>
<dbReference type="PANTHER" id="PTHR32552:SF81">
    <property type="entry name" value="TONB-DEPENDENT OUTER MEMBRANE RECEPTOR"/>
    <property type="match status" value="1"/>
</dbReference>
<dbReference type="EMBL" id="PDEM01000007">
    <property type="protein sequence ID" value="PHZ86599.1"/>
    <property type="molecule type" value="Genomic_DNA"/>
</dbReference>
<dbReference type="PROSITE" id="PS52016">
    <property type="entry name" value="TONB_DEPENDENT_REC_3"/>
    <property type="match status" value="1"/>
</dbReference>
<dbReference type="Pfam" id="PF00593">
    <property type="entry name" value="TonB_dep_Rec_b-barrel"/>
    <property type="match status" value="1"/>
</dbReference>
<dbReference type="FunCoup" id="A0A2G4YWA5">
    <property type="interactions" value="131"/>
</dbReference>
<evidence type="ECO:0000256" key="9">
    <source>
        <dbReference type="ARBA" id="ARBA00023136"/>
    </source>
</evidence>
<evidence type="ECO:0000259" key="14">
    <source>
        <dbReference type="Pfam" id="PF07715"/>
    </source>
</evidence>
<feature type="domain" description="TonB-dependent receptor-like beta-barrel" evidence="13">
    <location>
        <begin position="310"/>
        <end position="716"/>
    </location>
</feature>
<evidence type="ECO:0000256" key="7">
    <source>
        <dbReference type="ARBA" id="ARBA00023065"/>
    </source>
</evidence>
<evidence type="ECO:0000256" key="5">
    <source>
        <dbReference type="ARBA" id="ARBA00022692"/>
    </source>
</evidence>
<dbReference type="InParanoid" id="A0A2G4YWA5"/>
<dbReference type="Gene3D" id="2.40.170.20">
    <property type="entry name" value="TonB-dependent receptor, beta-barrel domain"/>
    <property type="match status" value="1"/>
</dbReference>
<dbReference type="InterPro" id="IPR039426">
    <property type="entry name" value="TonB-dep_rcpt-like"/>
</dbReference>
<evidence type="ECO:0000256" key="12">
    <source>
        <dbReference type="RuleBase" id="RU003357"/>
    </source>
</evidence>
<evidence type="ECO:0000256" key="11">
    <source>
        <dbReference type="PROSITE-ProRule" id="PRU01360"/>
    </source>
</evidence>
<comment type="similarity">
    <text evidence="11 12">Belongs to the TonB-dependent receptor family.</text>
</comment>
<sequence>MVLFKNKKKGREKMLTNNMKKYLILSTVSAVILPCASAASAEKTEDTAVAFEEIIVSASRRDVSLQDTALSVTAVTPADFAVGGLVSLRDIIEYTPGVIYSGGSSPILNTISMRGVSTTISAPTVGIYIDEVPIGSRSGFAAGSAQALDAMQANIERVEVIKGPQGTLYGSSSMGGVIRYITKDPSKNDMSGSAKVDLSTMKEGGITQLYSASLTAPIVEDKLGVNVSGYYKDADGFIDRDVSAATGAAEDVNGYESYGISAKVVANLSDDFSGSFLYLRTKTDFTGENIITLSGPPFVPAQGRYLSEEGASTQTGAFDLFSGNLKYNFSGMTLISSTSYETRSTSGVSDQVAAYGPLVALFAGVSPDVITSAPFVNSTGTDKFVQEVRLESQESTSFEWAFGGIYSKETTSNRQKLSGQPVDFVVLDINFPSELVEYAAFGNLTYYVTEKFDVTAGVRVGRVETSVETIDGPNLIVTSNPPVFHNATHDTYSLSARYRPTDDLSLYIRAANGYRPATAALPIAGFPPVVEADTLWSYEIGAKGKAQDGLISYDFSLWYLNWRNLQASVFFQGASSTANANSDVTAYGLEGSIVLRPLDGLEFISNFAYTNSTLDSDETYAFGALAGENMPGLPKWTASIRANYDFPLGQGMDGFVGGGLRYVGARDSGFEGGIGADGTQINPLILNLPQEDYVMADVRAGVVWDNVTLSLYAKNLFNTYTYISGTARPGVGGAFRATVSVAEPRSVGAMIKLDF</sequence>
<dbReference type="GO" id="GO:0006826">
    <property type="term" value="P:iron ion transport"/>
    <property type="evidence" value="ECO:0007669"/>
    <property type="project" value="UniProtKB-KW"/>
</dbReference>
<organism evidence="15 16">
    <name type="scientific">Paremcibacter congregatus</name>
    <dbReference type="NCBI Taxonomy" id="2043170"/>
    <lineage>
        <taxon>Bacteria</taxon>
        <taxon>Pseudomonadati</taxon>
        <taxon>Pseudomonadota</taxon>
        <taxon>Alphaproteobacteria</taxon>
        <taxon>Emcibacterales</taxon>
        <taxon>Emcibacteraceae</taxon>
        <taxon>Paremcibacter</taxon>
    </lineage>
</organism>
<comment type="subcellular location">
    <subcellularLocation>
        <location evidence="1 11">Cell outer membrane</location>
        <topology evidence="1 11">Multi-pass membrane protein</topology>
    </subcellularLocation>
</comment>
<dbReference type="Pfam" id="PF07715">
    <property type="entry name" value="Plug"/>
    <property type="match status" value="1"/>
</dbReference>
<evidence type="ECO:0000256" key="10">
    <source>
        <dbReference type="ARBA" id="ARBA00023237"/>
    </source>
</evidence>
<dbReference type="CDD" id="cd01347">
    <property type="entry name" value="ligand_gated_channel"/>
    <property type="match status" value="1"/>
</dbReference>
<evidence type="ECO:0000256" key="6">
    <source>
        <dbReference type="ARBA" id="ARBA00023004"/>
    </source>
</evidence>
<proteinExistence type="inferred from homology"/>
<keyword evidence="16" id="KW-1185">Reference proteome</keyword>
<dbReference type="InterPro" id="IPR036942">
    <property type="entry name" value="Beta-barrel_TonB_sf"/>
</dbReference>
<protein>
    <recommendedName>
        <fullName evidence="17">TonB-dependent receptor</fullName>
    </recommendedName>
</protein>
<gene>
    <name evidence="15" type="ORF">CRD36_01590</name>
</gene>
<dbReference type="SUPFAM" id="SSF56935">
    <property type="entry name" value="Porins"/>
    <property type="match status" value="1"/>
</dbReference>